<feature type="domain" description="CCHC-type" evidence="3">
    <location>
        <begin position="161"/>
        <end position="175"/>
    </location>
</feature>
<dbReference type="GO" id="GO:0003676">
    <property type="term" value="F:nucleic acid binding"/>
    <property type="evidence" value="ECO:0007669"/>
    <property type="project" value="InterPro"/>
</dbReference>
<reference evidence="4 5" key="1">
    <citation type="journal article" date="2024" name="Proc. Natl. Acad. Sci. U.S.A.">
        <title>The genetic regulatory architecture and epigenomic basis for age-related changes in rattlesnake venom.</title>
        <authorList>
            <person name="Hogan M.P."/>
            <person name="Holding M.L."/>
            <person name="Nystrom G.S."/>
            <person name="Colston T.J."/>
            <person name="Bartlett D.A."/>
            <person name="Mason A.J."/>
            <person name="Ellsworth S.A."/>
            <person name="Rautsaw R.M."/>
            <person name="Lawrence K.C."/>
            <person name="Strickland J.L."/>
            <person name="He B."/>
            <person name="Fraser P."/>
            <person name="Margres M.J."/>
            <person name="Gilbert D.M."/>
            <person name="Gibbs H.L."/>
            <person name="Parkinson C.L."/>
            <person name="Rokyta D.R."/>
        </authorList>
    </citation>
    <scope>NUCLEOTIDE SEQUENCE [LARGE SCALE GENOMIC DNA]</scope>
    <source>
        <strain evidence="4">DRR0105</strain>
    </source>
</reference>
<evidence type="ECO:0000313" key="4">
    <source>
        <dbReference type="EMBL" id="KAK9395516.1"/>
    </source>
</evidence>
<keyword evidence="5" id="KW-1185">Reference proteome</keyword>
<dbReference type="GO" id="GO:0008270">
    <property type="term" value="F:zinc ion binding"/>
    <property type="evidence" value="ECO:0007669"/>
    <property type="project" value="UniProtKB-KW"/>
</dbReference>
<feature type="compositionally biased region" description="Basic and acidic residues" evidence="2">
    <location>
        <begin position="118"/>
        <end position="141"/>
    </location>
</feature>
<keyword evidence="1" id="KW-0862">Zinc</keyword>
<keyword evidence="1" id="KW-0479">Metal-binding</keyword>
<dbReference type="SMART" id="SM00343">
    <property type="entry name" value="ZnF_C2HC"/>
    <property type="match status" value="1"/>
</dbReference>
<comment type="caution">
    <text evidence="4">The sequence shown here is derived from an EMBL/GenBank/DDBJ whole genome shotgun (WGS) entry which is preliminary data.</text>
</comment>
<evidence type="ECO:0000313" key="5">
    <source>
        <dbReference type="Proteomes" id="UP001474421"/>
    </source>
</evidence>
<dbReference type="InterPro" id="IPR001878">
    <property type="entry name" value="Znf_CCHC"/>
</dbReference>
<feature type="region of interest" description="Disordered" evidence="2">
    <location>
        <begin position="118"/>
        <end position="153"/>
    </location>
</feature>
<feature type="region of interest" description="Disordered" evidence="2">
    <location>
        <begin position="1"/>
        <end position="23"/>
    </location>
</feature>
<evidence type="ECO:0000259" key="3">
    <source>
        <dbReference type="PROSITE" id="PS50158"/>
    </source>
</evidence>
<keyword evidence="1" id="KW-0863">Zinc-finger</keyword>
<organism evidence="4 5">
    <name type="scientific">Crotalus adamanteus</name>
    <name type="common">Eastern diamondback rattlesnake</name>
    <dbReference type="NCBI Taxonomy" id="8729"/>
    <lineage>
        <taxon>Eukaryota</taxon>
        <taxon>Metazoa</taxon>
        <taxon>Chordata</taxon>
        <taxon>Craniata</taxon>
        <taxon>Vertebrata</taxon>
        <taxon>Euteleostomi</taxon>
        <taxon>Lepidosauria</taxon>
        <taxon>Squamata</taxon>
        <taxon>Bifurcata</taxon>
        <taxon>Unidentata</taxon>
        <taxon>Episquamata</taxon>
        <taxon>Toxicofera</taxon>
        <taxon>Serpentes</taxon>
        <taxon>Colubroidea</taxon>
        <taxon>Viperidae</taxon>
        <taxon>Crotalinae</taxon>
        <taxon>Crotalus</taxon>
    </lineage>
</organism>
<evidence type="ECO:0000256" key="1">
    <source>
        <dbReference type="PROSITE-ProRule" id="PRU00047"/>
    </source>
</evidence>
<feature type="region of interest" description="Disordered" evidence="2">
    <location>
        <begin position="172"/>
        <end position="212"/>
    </location>
</feature>
<dbReference type="Pfam" id="PF00098">
    <property type="entry name" value="zf-CCHC"/>
    <property type="match status" value="1"/>
</dbReference>
<dbReference type="PROSITE" id="PS50158">
    <property type="entry name" value="ZF_CCHC"/>
    <property type="match status" value="1"/>
</dbReference>
<accession>A0AAW1B159</accession>
<dbReference type="InterPro" id="IPR036875">
    <property type="entry name" value="Znf_CCHC_sf"/>
</dbReference>
<dbReference type="AlphaFoldDB" id="A0AAW1B159"/>
<protein>
    <recommendedName>
        <fullName evidence="3">CCHC-type domain-containing protein</fullName>
    </recommendedName>
</protein>
<dbReference type="Proteomes" id="UP001474421">
    <property type="component" value="Unassembled WGS sequence"/>
</dbReference>
<name>A0AAW1B159_CROAD</name>
<evidence type="ECO:0000256" key="2">
    <source>
        <dbReference type="SAM" id="MobiDB-lite"/>
    </source>
</evidence>
<dbReference type="SUPFAM" id="SSF57756">
    <property type="entry name" value="Retrovirus zinc finger-like domains"/>
    <property type="match status" value="1"/>
</dbReference>
<proteinExistence type="predicted"/>
<sequence>MSSPVGSTFTGGGGTQAAGRQDKQPVAGITVSHGGKQPAARITASCQNRHAGGAAVPVHTVAYRVAWETPVCTRTACWNLARSAGRRFVVVGSGSSGDSLPSPGVVQVVVDLDTGLQEFRKRGEDPATPRRAPERPWDEGQRVQAAGPGSSGPTTRVPFCCFQCNQLGHRAAECPAPSPRAPSSTPGKAAPKKNPEKSRAAQQPKGVISRRVFPVEEEEATVATRFHLVANDSKDDVAKDPMVEPW</sequence>
<dbReference type="EMBL" id="JAOTOJ010000009">
    <property type="protein sequence ID" value="KAK9395516.1"/>
    <property type="molecule type" value="Genomic_DNA"/>
</dbReference>
<gene>
    <name evidence="4" type="ORF">NXF25_018877</name>
</gene>